<dbReference type="GO" id="GO:0003681">
    <property type="term" value="F:bent DNA binding"/>
    <property type="evidence" value="ECO:0007669"/>
    <property type="project" value="TreeGrafter"/>
</dbReference>
<comment type="caution">
    <text evidence="8">The sequence shown here is derived from an EMBL/GenBank/DDBJ whole genome shotgun (WGS) entry which is preliminary data.</text>
</comment>
<feature type="compositionally biased region" description="Polar residues" evidence="7">
    <location>
        <begin position="212"/>
        <end position="224"/>
    </location>
</feature>
<dbReference type="GO" id="GO:0001046">
    <property type="term" value="F:core promoter sequence-specific DNA binding"/>
    <property type="evidence" value="ECO:0007669"/>
    <property type="project" value="TreeGrafter"/>
</dbReference>
<dbReference type="OrthoDB" id="3437960at2759"/>
<proteinExistence type="inferred from homology"/>
<dbReference type="GO" id="GO:0042795">
    <property type="term" value="P:snRNA transcription by RNA polymerase II"/>
    <property type="evidence" value="ECO:0007669"/>
    <property type="project" value="TreeGrafter"/>
</dbReference>
<dbReference type="InterPro" id="IPR022042">
    <property type="entry name" value="snRNA-activating_su3"/>
</dbReference>
<evidence type="ECO:0000256" key="1">
    <source>
        <dbReference type="ARBA" id="ARBA00004123"/>
    </source>
</evidence>
<evidence type="ECO:0000256" key="2">
    <source>
        <dbReference type="ARBA" id="ARBA00010410"/>
    </source>
</evidence>
<dbReference type="GO" id="GO:0001006">
    <property type="term" value="F:RNA polymerase III type 3 promoter sequence-specific DNA binding"/>
    <property type="evidence" value="ECO:0007669"/>
    <property type="project" value="TreeGrafter"/>
</dbReference>
<reference evidence="8" key="1">
    <citation type="journal article" date="2020" name="Fungal Divers.">
        <title>Resolving the Mortierellaceae phylogeny through synthesis of multi-gene phylogenetics and phylogenomics.</title>
        <authorList>
            <person name="Vandepol N."/>
            <person name="Liber J."/>
            <person name="Desiro A."/>
            <person name="Na H."/>
            <person name="Kennedy M."/>
            <person name="Barry K."/>
            <person name="Grigoriev I.V."/>
            <person name="Miller A.N."/>
            <person name="O'Donnell K."/>
            <person name="Stajich J.E."/>
            <person name="Bonito G."/>
        </authorList>
    </citation>
    <scope>NUCLEOTIDE SEQUENCE</scope>
    <source>
        <strain evidence="8">BC1065</strain>
    </source>
</reference>
<keyword evidence="9" id="KW-1185">Reference proteome</keyword>
<evidence type="ECO:0000256" key="6">
    <source>
        <dbReference type="ARBA" id="ARBA00023242"/>
    </source>
</evidence>
<evidence type="ECO:0000256" key="3">
    <source>
        <dbReference type="ARBA" id="ARBA00023015"/>
    </source>
</evidence>
<keyword evidence="5" id="KW-0804">Transcription</keyword>
<dbReference type="AlphaFoldDB" id="A0A9P6UDD3"/>
<dbReference type="GO" id="GO:0042796">
    <property type="term" value="P:snRNA transcription by RNA polymerase III"/>
    <property type="evidence" value="ECO:0007669"/>
    <property type="project" value="TreeGrafter"/>
</dbReference>
<keyword evidence="6" id="KW-0539">Nucleus</keyword>
<evidence type="ECO:0000313" key="8">
    <source>
        <dbReference type="EMBL" id="KAG0270386.1"/>
    </source>
</evidence>
<feature type="compositionally biased region" description="Low complexity" evidence="7">
    <location>
        <begin position="225"/>
        <end position="248"/>
    </location>
</feature>
<organism evidence="8 9">
    <name type="scientific">Actinomortierella ambigua</name>
    <dbReference type="NCBI Taxonomy" id="1343610"/>
    <lineage>
        <taxon>Eukaryota</taxon>
        <taxon>Fungi</taxon>
        <taxon>Fungi incertae sedis</taxon>
        <taxon>Mucoromycota</taxon>
        <taxon>Mortierellomycotina</taxon>
        <taxon>Mortierellomycetes</taxon>
        <taxon>Mortierellales</taxon>
        <taxon>Mortierellaceae</taxon>
        <taxon>Actinomortierella</taxon>
    </lineage>
</organism>
<dbReference type="Pfam" id="PF12251">
    <property type="entry name" value="SNAPC3"/>
    <property type="match status" value="2"/>
</dbReference>
<dbReference type="GO" id="GO:0005634">
    <property type="term" value="C:nucleus"/>
    <property type="evidence" value="ECO:0007669"/>
    <property type="project" value="UniProtKB-SubCell"/>
</dbReference>
<feature type="region of interest" description="Disordered" evidence="7">
    <location>
        <begin position="153"/>
        <end position="266"/>
    </location>
</feature>
<evidence type="ECO:0000256" key="7">
    <source>
        <dbReference type="SAM" id="MobiDB-lite"/>
    </source>
</evidence>
<sequence>MSSKSVPRVPTIITAVPQEPLIKVCEFKKSFDNHADDNTAIGGSSTNNGATATLPPIFAQDKARFDAAAARCDIQDEIEASNAPFSDPTLFGLLKEWHDFLVIKAHPHDEREEAVRMQMGVRPTWKSMHAPPGEGSDSGVVAGGSGSGMSLLAGGLTGGVRKGIDRMDDEGEEDEERVGPREGSVVPQTRRSQEKRPVATRIFFNTAGKAADTSNGSFSGSPLTSNEESLEQQASSSQSSTSATSSSKADSRIQRKKRAVSPPAARVPPVTKIKIIEEQNMARLQHYLTPKTGEDVKNQSGFLKTAIEINIEKILQGIASSPLATLNVDQRFEVPTSERPPINFRNVYIPPSRQPKAYRALTTQEQEDEVVLTVTIQSSTDPSRQMQEIKLLGSNTLMDLRNVLSCPSDFALLGHDEPPEDHPIQQQYRNTATSKPSNSMFCIESRFYIDNPLLHAKADKKRALVDEEYDRQARLRQQIHERLREVEQQGDEQQQQQQRTDLDPSGMEIDDDVSELRRQLNTVPPEVDLPIEQMDVEYEAELAEVSEDYSAPILEWAKKNPNIFPFGAVPTRHTMATTMLRSLEIRLRHPYLFVHQGQCEHIVYFQDLHFNRNEYPITTFMARHAQPRCKMCTNSSADYAAIDDILAETNPYYFCERCFNRFHYDVNGRPLFNDSIRVFRCRADLKQEVTSLAKQGELHLVAN</sequence>
<comment type="subcellular location">
    <subcellularLocation>
        <location evidence="1">Nucleus</location>
    </subcellularLocation>
</comment>
<keyword evidence="4" id="KW-0238">DNA-binding</keyword>
<protein>
    <submittedName>
        <fullName evidence="8">Small nuclear RNA activating complex, polypeptide 3</fullName>
    </submittedName>
</protein>
<dbReference type="PANTHER" id="PTHR13421:SF16">
    <property type="entry name" value="SNRNA-ACTIVATING PROTEIN COMPLEX SUBUNIT 3"/>
    <property type="match status" value="1"/>
</dbReference>
<gene>
    <name evidence="8" type="primary">SNAPC3</name>
    <name evidence="8" type="ORF">DFQ27_007537</name>
</gene>
<feature type="compositionally biased region" description="Acidic residues" evidence="7">
    <location>
        <begin position="167"/>
        <end position="176"/>
    </location>
</feature>
<dbReference type="Proteomes" id="UP000807716">
    <property type="component" value="Unassembled WGS sequence"/>
</dbReference>
<dbReference type="PANTHER" id="PTHR13421">
    <property type="entry name" value="SNRNA-ACTIVATING PROTEIN COMPLEX SUBUNIT 3"/>
    <property type="match status" value="1"/>
</dbReference>
<dbReference type="GO" id="GO:0000978">
    <property type="term" value="F:RNA polymerase II cis-regulatory region sequence-specific DNA binding"/>
    <property type="evidence" value="ECO:0007669"/>
    <property type="project" value="TreeGrafter"/>
</dbReference>
<feature type="region of interest" description="Disordered" evidence="7">
    <location>
        <begin position="485"/>
        <end position="509"/>
    </location>
</feature>
<dbReference type="EMBL" id="JAAAJB010000006">
    <property type="protein sequence ID" value="KAG0270386.1"/>
    <property type="molecule type" value="Genomic_DNA"/>
</dbReference>
<accession>A0A9P6UDD3</accession>
<dbReference type="GO" id="GO:0019185">
    <property type="term" value="C:snRNA-activating protein complex"/>
    <property type="evidence" value="ECO:0007669"/>
    <property type="project" value="TreeGrafter"/>
</dbReference>
<comment type="similarity">
    <text evidence="2">Belongs to the SNAPC3/SRD2 family.</text>
</comment>
<keyword evidence="3" id="KW-0805">Transcription regulation</keyword>
<evidence type="ECO:0000313" key="9">
    <source>
        <dbReference type="Proteomes" id="UP000807716"/>
    </source>
</evidence>
<evidence type="ECO:0000256" key="4">
    <source>
        <dbReference type="ARBA" id="ARBA00023125"/>
    </source>
</evidence>
<name>A0A9P6UDD3_9FUNG</name>
<evidence type="ECO:0000256" key="5">
    <source>
        <dbReference type="ARBA" id="ARBA00023163"/>
    </source>
</evidence>